<accession>A0A0C9Y482</accession>
<name>A0A0C9Y482_9AGAR</name>
<feature type="compositionally biased region" description="Low complexity" evidence="1">
    <location>
        <begin position="173"/>
        <end position="187"/>
    </location>
</feature>
<evidence type="ECO:0000313" key="3">
    <source>
        <dbReference type="Proteomes" id="UP000054477"/>
    </source>
</evidence>
<keyword evidence="3" id="KW-1185">Reference proteome</keyword>
<dbReference type="HOGENOM" id="CLU_070857_0_0_1"/>
<feature type="region of interest" description="Disordered" evidence="1">
    <location>
        <begin position="217"/>
        <end position="270"/>
    </location>
</feature>
<dbReference type="EMBL" id="KN838541">
    <property type="protein sequence ID" value="KIK08749.1"/>
    <property type="molecule type" value="Genomic_DNA"/>
</dbReference>
<dbReference type="AlphaFoldDB" id="A0A0C9Y482"/>
<sequence>MSSDPLSNFGCLDELIQVIYQSVNRFVVLSTVSDDKWNIHLGLSGPEGRWWHGSWTAANVVKVVGSKASDHLIESFAEKLAEAFVEGELIVGNWSPDEGAEIKLSLGPMSKTPMHVPLVEMTQADAASHATSIFLEIALQAQSKKCKLHAPSVTYPPSSSLLSADTTVKAQVSSTASASTSKDTPAKTSHKSKESVASAKLPKLQVANAEAQEEIKSLKTQLDKQKNLKRMVSPPEKTAPTVRHPKGASLANPNKKARKYQAIEFESDGE</sequence>
<proteinExistence type="predicted"/>
<gene>
    <name evidence="2" type="ORF">K443DRAFT_672266</name>
</gene>
<feature type="region of interest" description="Disordered" evidence="1">
    <location>
        <begin position="173"/>
        <end position="200"/>
    </location>
</feature>
<reference evidence="2 3" key="1">
    <citation type="submission" date="2014-04" db="EMBL/GenBank/DDBJ databases">
        <authorList>
            <consortium name="DOE Joint Genome Institute"/>
            <person name="Kuo A."/>
            <person name="Kohler A."/>
            <person name="Nagy L.G."/>
            <person name="Floudas D."/>
            <person name="Copeland A."/>
            <person name="Barry K.W."/>
            <person name="Cichocki N."/>
            <person name="Veneault-Fourrey C."/>
            <person name="LaButti K."/>
            <person name="Lindquist E.A."/>
            <person name="Lipzen A."/>
            <person name="Lundell T."/>
            <person name="Morin E."/>
            <person name="Murat C."/>
            <person name="Sun H."/>
            <person name="Tunlid A."/>
            <person name="Henrissat B."/>
            <person name="Grigoriev I.V."/>
            <person name="Hibbett D.S."/>
            <person name="Martin F."/>
            <person name="Nordberg H.P."/>
            <person name="Cantor M.N."/>
            <person name="Hua S.X."/>
        </authorList>
    </citation>
    <scope>NUCLEOTIDE SEQUENCE [LARGE SCALE GENOMIC DNA]</scope>
    <source>
        <strain evidence="2 3">LaAM-08-1</strain>
    </source>
</reference>
<dbReference type="Proteomes" id="UP000054477">
    <property type="component" value="Unassembled WGS sequence"/>
</dbReference>
<dbReference type="OrthoDB" id="3164380at2759"/>
<protein>
    <submittedName>
        <fullName evidence="2">Uncharacterized protein</fullName>
    </submittedName>
</protein>
<feature type="compositionally biased region" description="Basic and acidic residues" evidence="1">
    <location>
        <begin position="217"/>
        <end position="226"/>
    </location>
</feature>
<evidence type="ECO:0000256" key="1">
    <source>
        <dbReference type="SAM" id="MobiDB-lite"/>
    </source>
</evidence>
<reference evidence="3" key="2">
    <citation type="submission" date="2015-01" db="EMBL/GenBank/DDBJ databases">
        <title>Evolutionary Origins and Diversification of the Mycorrhizal Mutualists.</title>
        <authorList>
            <consortium name="DOE Joint Genome Institute"/>
            <consortium name="Mycorrhizal Genomics Consortium"/>
            <person name="Kohler A."/>
            <person name="Kuo A."/>
            <person name="Nagy L.G."/>
            <person name="Floudas D."/>
            <person name="Copeland A."/>
            <person name="Barry K.W."/>
            <person name="Cichocki N."/>
            <person name="Veneault-Fourrey C."/>
            <person name="LaButti K."/>
            <person name="Lindquist E.A."/>
            <person name="Lipzen A."/>
            <person name="Lundell T."/>
            <person name="Morin E."/>
            <person name="Murat C."/>
            <person name="Riley R."/>
            <person name="Ohm R."/>
            <person name="Sun H."/>
            <person name="Tunlid A."/>
            <person name="Henrissat B."/>
            <person name="Grigoriev I.V."/>
            <person name="Hibbett D.S."/>
            <person name="Martin F."/>
        </authorList>
    </citation>
    <scope>NUCLEOTIDE SEQUENCE [LARGE SCALE GENOMIC DNA]</scope>
    <source>
        <strain evidence="3">LaAM-08-1</strain>
    </source>
</reference>
<organism evidence="2 3">
    <name type="scientific">Laccaria amethystina LaAM-08-1</name>
    <dbReference type="NCBI Taxonomy" id="1095629"/>
    <lineage>
        <taxon>Eukaryota</taxon>
        <taxon>Fungi</taxon>
        <taxon>Dikarya</taxon>
        <taxon>Basidiomycota</taxon>
        <taxon>Agaricomycotina</taxon>
        <taxon>Agaricomycetes</taxon>
        <taxon>Agaricomycetidae</taxon>
        <taxon>Agaricales</taxon>
        <taxon>Agaricineae</taxon>
        <taxon>Hydnangiaceae</taxon>
        <taxon>Laccaria</taxon>
    </lineage>
</organism>
<evidence type="ECO:0000313" key="2">
    <source>
        <dbReference type="EMBL" id="KIK08749.1"/>
    </source>
</evidence>